<dbReference type="EMBL" id="CM042031">
    <property type="protein sequence ID" value="KAI3785530.1"/>
    <property type="molecule type" value="Genomic_DNA"/>
</dbReference>
<name>A0ACB9GR19_9ASTR</name>
<proteinExistence type="predicted"/>
<dbReference type="Proteomes" id="UP001056120">
    <property type="component" value="Linkage Group LG14"/>
</dbReference>
<keyword evidence="2" id="KW-1185">Reference proteome</keyword>
<evidence type="ECO:0000313" key="1">
    <source>
        <dbReference type="EMBL" id="KAI3785530.1"/>
    </source>
</evidence>
<protein>
    <submittedName>
        <fullName evidence="1">Uncharacterized protein</fullName>
    </submittedName>
</protein>
<accession>A0ACB9GR19</accession>
<evidence type="ECO:0000313" key="2">
    <source>
        <dbReference type="Proteomes" id="UP001056120"/>
    </source>
</evidence>
<sequence>MAAVRLTRLSRPPSALSTAPFLERASATMRPRFTCMAAGFGSENVQLAGEIERKPVASPKAVTHVVADLDGAVAEPAQTSDQRVDLATLMLFLRTNTLRKLKVVTRRRQWSLIIQSLVEKVIMDSRFFTMFGVAGTLLGSVLCFLEGVFLVVKSYLQYFHALYRHSDRGHIMDLLIKALGASLTPIYYMFLIGTAMLTFGTALHVMFVGSQASKGRPIPSSNLFGLFYLKEFPSWAGMKSISQAKSKIGHALMLLLQVGVLEKFKSIPLVTGLDLACFAAAVFVSSAGLFILSRISQGTN</sequence>
<reference evidence="1 2" key="2">
    <citation type="journal article" date="2022" name="Mol. Ecol. Resour.">
        <title>The genomes of chicory, endive, great burdock and yacon provide insights into Asteraceae paleo-polyploidization history and plant inulin production.</title>
        <authorList>
            <person name="Fan W."/>
            <person name="Wang S."/>
            <person name="Wang H."/>
            <person name="Wang A."/>
            <person name="Jiang F."/>
            <person name="Liu H."/>
            <person name="Zhao H."/>
            <person name="Xu D."/>
            <person name="Zhang Y."/>
        </authorList>
    </citation>
    <scope>NUCLEOTIDE SEQUENCE [LARGE SCALE GENOMIC DNA]</scope>
    <source>
        <strain evidence="2">cv. Yunnan</strain>
        <tissue evidence="1">Leaves</tissue>
    </source>
</reference>
<organism evidence="1 2">
    <name type="scientific">Smallanthus sonchifolius</name>
    <dbReference type="NCBI Taxonomy" id="185202"/>
    <lineage>
        <taxon>Eukaryota</taxon>
        <taxon>Viridiplantae</taxon>
        <taxon>Streptophyta</taxon>
        <taxon>Embryophyta</taxon>
        <taxon>Tracheophyta</taxon>
        <taxon>Spermatophyta</taxon>
        <taxon>Magnoliopsida</taxon>
        <taxon>eudicotyledons</taxon>
        <taxon>Gunneridae</taxon>
        <taxon>Pentapetalae</taxon>
        <taxon>asterids</taxon>
        <taxon>campanulids</taxon>
        <taxon>Asterales</taxon>
        <taxon>Asteraceae</taxon>
        <taxon>Asteroideae</taxon>
        <taxon>Heliantheae alliance</taxon>
        <taxon>Millerieae</taxon>
        <taxon>Smallanthus</taxon>
    </lineage>
</organism>
<reference evidence="2" key="1">
    <citation type="journal article" date="2022" name="Mol. Ecol. Resour.">
        <title>The genomes of chicory, endive, great burdock and yacon provide insights into Asteraceae palaeo-polyploidization history and plant inulin production.</title>
        <authorList>
            <person name="Fan W."/>
            <person name="Wang S."/>
            <person name="Wang H."/>
            <person name="Wang A."/>
            <person name="Jiang F."/>
            <person name="Liu H."/>
            <person name="Zhao H."/>
            <person name="Xu D."/>
            <person name="Zhang Y."/>
        </authorList>
    </citation>
    <scope>NUCLEOTIDE SEQUENCE [LARGE SCALE GENOMIC DNA]</scope>
    <source>
        <strain evidence="2">cv. Yunnan</strain>
    </source>
</reference>
<comment type="caution">
    <text evidence="1">The sequence shown here is derived from an EMBL/GenBank/DDBJ whole genome shotgun (WGS) entry which is preliminary data.</text>
</comment>
<gene>
    <name evidence="1" type="ORF">L1987_44649</name>
</gene>